<gene>
    <name evidence="2" type="ORF">A2806_02860</name>
</gene>
<dbReference type="CDD" id="cd09279">
    <property type="entry name" value="RNase_HI_like"/>
    <property type="match status" value="1"/>
</dbReference>
<dbReference type="Pfam" id="PF13456">
    <property type="entry name" value="RVT_3"/>
    <property type="match status" value="1"/>
</dbReference>
<dbReference type="GO" id="GO:0003676">
    <property type="term" value="F:nucleic acid binding"/>
    <property type="evidence" value="ECO:0007669"/>
    <property type="project" value="InterPro"/>
</dbReference>
<accession>A0A1G2PJL1</accession>
<dbReference type="PROSITE" id="PS50879">
    <property type="entry name" value="RNASE_H_1"/>
    <property type="match status" value="1"/>
</dbReference>
<evidence type="ECO:0000313" key="3">
    <source>
        <dbReference type="Proteomes" id="UP000177629"/>
    </source>
</evidence>
<reference evidence="2 3" key="1">
    <citation type="journal article" date="2016" name="Nat. Commun.">
        <title>Thousands of microbial genomes shed light on interconnected biogeochemical processes in an aquifer system.</title>
        <authorList>
            <person name="Anantharaman K."/>
            <person name="Brown C.T."/>
            <person name="Hug L.A."/>
            <person name="Sharon I."/>
            <person name="Castelle C.J."/>
            <person name="Probst A.J."/>
            <person name="Thomas B.C."/>
            <person name="Singh A."/>
            <person name="Wilkins M.J."/>
            <person name="Karaoz U."/>
            <person name="Brodie E.L."/>
            <person name="Williams K.H."/>
            <person name="Hubbard S.S."/>
            <person name="Banfield J.F."/>
        </authorList>
    </citation>
    <scope>NUCLEOTIDE SEQUENCE [LARGE SCALE GENOMIC DNA]</scope>
</reference>
<evidence type="ECO:0000313" key="2">
    <source>
        <dbReference type="EMBL" id="OHA48514.1"/>
    </source>
</evidence>
<dbReference type="SUPFAM" id="SSF53098">
    <property type="entry name" value="Ribonuclease H-like"/>
    <property type="match status" value="1"/>
</dbReference>
<organism evidence="2 3">
    <name type="scientific">Candidatus Terrybacteria bacterium RIFCSPHIGHO2_01_FULL_48_17</name>
    <dbReference type="NCBI Taxonomy" id="1802362"/>
    <lineage>
        <taxon>Bacteria</taxon>
        <taxon>Candidatus Terryibacteriota</taxon>
    </lineage>
</organism>
<protein>
    <recommendedName>
        <fullName evidence="1">RNase H type-1 domain-containing protein</fullName>
    </recommendedName>
</protein>
<dbReference type="InterPro" id="IPR053151">
    <property type="entry name" value="RNase_H-like"/>
</dbReference>
<proteinExistence type="predicted"/>
<name>A0A1G2PJL1_9BACT</name>
<dbReference type="AlphaFoldDB" id="A0A1G2PJL1"/>
<evidence type="ECO:0000259" key="1">
    <source>
        <dbReference type="PROSITE" id="PS50879"/>
    </source>
</evidence>
<sequence>MGKEDFFVLYTDGGARNNPGPAAIGFVIQDADGRTLKERGEAIGEATNNIAEYKAVIAALKKLKSLVGGERAKKARVEVRSDSELIVRQLNAKYKIKEQELMPLFVNIWNLKQDFGEISFVHVPREQNRTADHLVNQALDAPAALFG</sequence>
<dbReference type="InterPro" id="IPR036397">
    <property type="entry name" value="RNaseH_sf"/>
</dbReference>
<dbReference type="InterPro" id="IPR002156">
    <property type="entry name" value="RNaseH_domain"/>
</dbReference>
<comment type="caution">
    <text evidence="2">The sequence shown here is derived from an EMBL/GenBank/DDBJ whole genome shotgun (WGS) entry which is preliminary data.</text>
</comment>
<dbReference type="EMBL" id="MHSS01000006">
    <property type="protein sequence ID" value="OHA48514.1"/>
    <property type="molecule type" value="Genomic_DNA"/>
</dbReference>
<feature type="domain" description="RNase H type-1" evidence="1">
    <location>
        <begin position="3"/>
        <end position="140"/>
    </location>
</feature>
<dbReference type="GO" id="GO:0004523">
    <property type="term" value="F:RNA-DNA hybrid ribonuclease activity"/>
    <property type="evidence" value="ECO:0007669"/>
    <property type="project" value="InterPro"/>
</dbReference>
<dbReference type="Proteomes" id="UP000177629">
    <property type="component" value="Unassembled WGS sequence"/>
</dbReference>
<dbReference type="PANTHER" id="PTHR47723">
    <property type="entry name" value="OS05G0353850 PROTEIN"/>
    <property type="match status" value="1"/>
</dbReference>
<dbReference type="PANTHER" id="PTHR47723:SF24">
    <property type="entry name" value="RNASE H TYPE-1 DOMAIN-CONTAINING PROTEIN"/>
    <property type="match status" value="1"/>
</dbReference>
<dbReference type="Gene3D" id="3.30.420.10">
    <property type="entry name" value="Ribonuclease H-like superfamily/Ribonuclease H"/>
    <property type="match status" value="1"/>
</dbReference>
<dbReference type="InterPro" id="IPR012337">
    <property type="entry name" value="RNaseH-like_sf"/>
</dbReference>
<dbReference type="STRING" id="1802362.A2806_02860"/>